<evidence type="ECO:0000313" key="2">
    <source>
        <dbReference type="Proteomes" id="UP000790709"/>
    </source>
</evidence>
<reference evidence="1" key="1">
    <citation type="journal article" date="2021" name="New Phytol.">
        <title>Evolutionary innovations through gain and loss of genes in the ectomycorrhizal Boletales.</title>
        <authorList>
            <person name="Wu G."/>
            <person name="Miyauchi S."/>
            <person name="Morin E."/>
            <person name="Kuo A."/>
            <person name="Drula E."/>
            <person name="Varga T."/>
            <person name="Kohler A."/>
            <person name="Feng B."/>
            <person name="Cao Y."/>
            <person name="Lipzen A."/>
            <person name="Daum C."/>
            <person name="Hundley H."/>
            <person name="Pangilinan J."/>
            <person name="Johnson J."/>
            <person name="Barry K."/>
            <person name="LaButti K."/>
            <person name="Ng V."/>
            <person name="Ahrendt S."/>
            <person name="Min B."/>
            <person name="Choi I.G."/>
            <person name="Park H."/>
            <person name="Plett J.M."/>
            <person name="Magnuson J."/>
            <person name="Spatafora J.W."/>
            <person name="Nagy L.G."/>
            <person name="Henrissat B."/>
            <person name="Grigoriev I.V."/>
            <person name="Yang Z.L."/>
            <person name="Xu J."/>
            <person name="Martin F.M."/>
        </authorList>
    </citation>
    <scope>NUCLEOTIDE SEQUENCE</scope>
    <source>
        <strain evidence="1">KUC20120723A-06</strain>
    </source>
</reference>
<proteinExistence type="predicted"/>
<name>A0ACB8BPB9_9AGAM</name>
<keyword evidence="2" id="KW-1185">Reference proteome</keyword>
<evidence type="ECO:0000313" key="1">
    <source>
        <dbReference type="EMBL" id="KAH7926713.1"/>
    </source>
</evidence>
<protein>
    <submittedName>
        <fullName evidence="1">Uncharacterized protein</fullName>
    </submittedName>
</protein>
<organism evidence="1 2">
    <name type="scientific">Leucogyrophana mollusca</name>
    <dbReference type="NCBI Taxonomy" id="85980"/>
    <lineage>
        <taxon>Eukaryota</taxon>
        <taxon>Fungi</taxon>
        <taxon>Dikarya</taxon>
        <taxon>Basidiomycota</taxon>
        <taxon>Agaricomycotina</taxon>
        <taxon>Agaricomycetes</taxon>
        <taxon>Agaricomycetidae</taxon>
        <taxon>Boletales</taxon>
        <taxon>Boletales incertae sedis</taxon>
        <taxon>Leucogyrophana</taxon>
    </lineage>
</organism>
<dbReference type="Proteomes" id="UP000790709">
    <property type="component" value="Unassembled WGS sequence"/>
</dbReference>
<sequence length="89" mass="9272">MVSCISRVSVVLLVLAPSAMGAVLSTRPPLPSDIPHPHGNLWKNKVHESLSTGQVGGDNVGSGLHGLDEATTLSGALWKSNVHQEVSPK</sequence>
<comment type="caution">
    <text evidence="1">The sequence shown here is derived from an EMBL/GenBank/DDBJ whole genome shotgun (WGS) entry which is preliminary data.</text>
</comment>
<dbReference type="EMBL" id="MU266378">
    <property type="protein sequence ID" value="KAH7926713.1"/>
    <property type="molecule type" value="Genomic_DNA"/>
</dbReference>
<gene>
    <name evidence="1" type="ORF">BV22DRAFT_1032579</name>
</gene>
<accession>A0ACB8BPB9</accession>